<dbReference type="InterPro" id="IPR002321">
    <property type="entry name" value="Cyt_c_II"/>
</dbReference>
<dbReference type="GO" id="GO:0009055">
    <property type="term" value="F:electron transfer activity"/>
    <property type="evidence" value="ECO:0007669"/>
    <property type="project" value="InterPro"/>
</dbReference>
<dbReference type="AlphaFoldDB" id="A0A1X6Z3E1"/>
<evidence type="ECO:0000256" key="5">
    <source>
        <dbReference type="ARBA" id="ARBA00023004"/>
    </source>
</evidence>
<protein>
    <submittedName>
        <fullName evidence="9">Cytochrome c-554</fullName>
    </submittedName>
</protein>
<dbReference type="PROSITE" id="PS51009">
    <property type="entry name" value="CYTCII"/>
    <property type="match status" value="1"/>
</dbReference>
<feature type="signal peptide" evidence="8">
    <location>
        <begin position="1"/>
        <end position="23"/>
    </location>
</feature>
<keyword evidence="8" id="KW-0732">Signal</keyword>
<feature type="binding site" description="axial binding residue" evidence="6">
    <location>
        <position position="147"/>
    </location>
    <ligand>
        <name>heme c</name>
        <dbReference type="ChEBI" id="CHEBI:61717"/>
    </ligand>
    <ligandPart>
        <name>Fe</name>
        <dbReference type="ChEBI" id="CHEBI:18248"/>
    </ligandPart>
</feature>
<accession>A0A1X6Z3E1</accession>
<dbReference type="InterPro" id="IPR015984">
    <property type="entry name" value="Cyt_c_prime_subgr"/>
</dbReference>
<dbReference type="RefSeq" id="WP_085822296.1">
    <property type="nucleotide sequence ID" value="NZ_FWFP01000004.1"/>
</dbReference>
<evidence type="ECO:0000256" key="7">
    <source>
        <dbReference type="PIRSR" id="PIRSR000027-2"/>
    </source>
</evidence>
<keyword evidence="4" id="KW-0249">Electron transport</keyword>
<evidence type="ECO:0000256" key="4">
    <source>
        <dbReference type="ARBA" id="ARBA00022982"/>
    </source>
</evidence>
<feature type="binding site" description="covalent" evidence="7">
    <location>
        <position position="146"/>
    </location>
    <ligand>
        <name>heme c</name>
        <dbReference type="ChEBI" id="CHEBI:61717"/>
    </ligand>
</feature>
<sequence>MMKKFSILAAGILSVAAIGAAIAHESENPAVKARTSVMQLYSFNLGTLGGMAKGEVEYDAEAATRAANNLVVLTQIDQSAMWPAGSDNVSDPSTRALPAIWENFPDVGTKGQAMADAAVAMQAAAGQDVEALKAAMGDLGGSCSACHKAYRAPKD</sequence>
<keyword evidence="3 6" id="KW-0479">Metal-binding</keyword>
<evidence type="ECO:0000313" key="9">
    <source>
        <dbReference type="EMBL" id="SLN39545.1"/>
    </source>
</evidence>
<keyword evidence="5 6" id="KW-0408">Iron</keyword>
<feature type="chain" id="PRO_5013140861" evidence="8">
    <location>
        <begin position="24"/>
        <end position="155"/>
    </location>
</feature>
<keyword evidence="10" id="KW-1185">Reference proteome</keyword>
<dbReference type="InterPro" id="IPR012127">
    <property type="entry name" value="Cyt_c_prime"/>
</dbReference>
<dbReference type="Pfam" id="PF01322">
    <property type="entry name" value="Cytochrom_C_2"/>
    <property type="match status" value="1"/>
</dbReference>
<evidence type="ECO:0000256" key="6">
    <source>
        <dbReference type="PIRSR" id="PIRSR000027-1"/>
    </source>
</evidence>
<organism evidence="9 10">
    <name type="scientific">Ruegeria meonggei</name>
    <dbReference type="NCBI Taxonomy" id="1446476"/>
    <lineage>
        <taxon>Bacteria</taxon>
        <taxon>Pseudomonadati</taxon>
        <taxon>Pseudomonadota</taxon>
        <taxon>Alphaproteobacteria</taxon>
        <taxon>Rhodobacterales</taxon>
        <taxon>Roseobacteraceae</taxon>
        <taxon>Ruegeria</taxon>
    </lineage>
</organism>
<dbReference type="OrthoDB" id="7596534at2"/>
<dbReference type="Proteomes" id="UP000193778">
    <property type="component" value="Unassembled WGS sequence"/>
</dbReference>
<dbReference type="InterPro" id="IPR010980">
    <property type="entry name" value="Cyt_c/b562"/>
</dbReference>
<dbReference type="Gene3D" id="1.20.120.10">
    <property type="entry name" value="Cytochrome c/b562"/>
    <property type="match status" value="1"/>
</dbReference>
<evidence type="ECO:0000256" key="1">
    <source>
        <dbReference type="ARBA" id="ARBA00022448"/>
    </source>
</evidence>
<feature type="binding site" description="covalent" evidence="7">
    <location>
        <position position="143"/>
    </location>
    <ligand>
        <name>heme c</name>
        <dbReference type="ChEBI" id="CHEBI:61717"/>
    </ligand>
</feature>
<evidence type="ECO:0000313" key="10">
    <source>
        <dbReference type="Proteomes" id="UP000193778"/>
    </source>
</evidence>
<dbReference type="PIRSF" id="PIRSF000027">
    <property type="entry name" value="Cytc_c_prime"/>
    <property type="match status" value="1"/>
</dbReference>
<dbReference type="GO" id="GO:0042597">
    <property type="term" value="C:periplasmic space"/>
    <property type="evidence" value="ECO:0007669"/>
    <property type="project" value="InterPro"/>
</dbReference>
<keyword evidence="1" id="KW-0813">Transport</keyword>
<evidence type="ECO:0000256" key="3">
    <source>
        <dbReference type="ARBA" id="ARBA00022723"/>
    </source>
</evidence>
<dbReference type="SUPFAM" id="SSF47175">
    <property type="entry name" value="Cytochromes"/>
    <property type="match status" value="1"/>
</dbReference>
<name>A0A1X6Z3E1_9RHOB</name>
<dbReference type="GO" id="GO:0005506">
    <property type="term" value="F:iron ion binding"/>
    <property type="evidence" value="ECO:0007669"/>
    <property type="project" value="InterPro"/>
</dbReference>
<gene>
    <name evidence="9" type="primary">cycF</name>
    <name evidence="9" type="ORF">RUM8411_01770</name>
</gene>
<dbReference type="PRINTS" id="PR00608">
    <property type="entry name" value="CYTCHROMECII"/>
</dbReference>
<dbReference type="EMBL" id="FWFP01000004">
    <property type="protein sequence ID" value="SLN39545.1"/>
    <property type="molecule type" value="Genomic_DNA"/>
</dbReference>
<dbReference type="GO" id="GO:0020037">
    <property type="term" value="F:heme binding"/>
    <property type="evidence" value="ECO:0007669"/>
    <property type="project" value="InterPro"/>
</dbReference>
<evidence type="ECO:0000256" key="2">
    <source>
        <dbReference type="ARBA" id="ARBA00022617"/>
    </source>
</evidence>
<evidence type="ECO:0000256" key="8">
    <source>
        <dbReference type="SAM" id="SignalP"/>
    </source>
</evidence>
<proteinExistence type="predicted"/>
<reference evidence="10" key="1">
    <citation type="submission" date="2017-03" db="EMBL/GenBank/DDBJ databases">
        <authorList>
            <person name="Rodrigo-Torres L."/>
            <person name="Arahal R.D."/>
            <person name="Lucena T."/>
        </authorList>
    </citation>
    <scope>NUCLEOTIDE SEQUENCE [LARGE SCALE GENOMIC DNA]</scope>
    <source>
        <strain evidence="10">CECT 8411</strain>
    </source>
</reference>
<comment type="PTM">
    <text evidence="7">Binds 1 heme group per subunit.</text>
</comment>
<dbReference type="GO" id="GO:0022900">
    <property type="term" value="P:electron transport chain"/>
    <property type="evidence" value="ECO:0007669"/>
    <property type="project" value="InterPro"/>
</dbReference>
<keyword evidence="2 7" id="KW-0349">Heme</keyword>